<dbReference type="InterPro" id="IPR052337">
    <property type="entry name" value="SAT4-like"/>
</dbReference>
<evidence type="ECO:0000313" key="9">
    <source>
        <dbReference type="EMBL" id="KKA31077.1"/>
    </source>
</evidence>
<dbReference type="PANTHER" id="PTHR33048">
    <property type="entry name" value="PTH11-LIKE INTEGRAL MEMBRANE PROTEIN (AFU_ORTHOLOGUE AFUA_5G11245)"/>
    <property type="match status" value="1"/>
</dbReference>
<dbReference type="GO" id="GO:0016020">
    <property type="term" value="C:membrane"/>
    <property type="evidence" value="ECO:0007669"/>
    <property type="project" value="UniProtKB-SubCell"/>
</dbReference>
<feature type="region of interest" description="Disordered" evidence="6">
    <location>
        <begin position="307"/>
        <end position="344"/>
    </location>
</feature>
<sequence length="396" mass="43284">MPVIEAMSEIIARAVTGAAGVGDVNGVAPTFTDPSSMPGYLDNNGPKTAVSIWILCGLSLVFLLLRVYCKWLKHRGLYWDDYFLIASWLAALATTILTTIAISLGYGRHYWAVKESNAYMLRLTGLMSVTFANTGQAWSKTSFALTLYRISEPWMKKVIWVIIIAVNLVQMLSSLFFWIPCVPLEKAWNSAVEGTCWNPYISVDFYIAAAVFSGIMDLTLALLPWKIVMGLQMKTTEKMGVAVAMSMGIFAAVSAFIKSSYGKTMAYVDFNYVGHHLVIWGVAETAVTVMAASIPVMRVLLREVGTSPGSGGAGYNRTDPESFQRSQRSMGTSANAYSNNNKRRSSFSNAVSSFTSSKSAKQAEVYGMTNISERSLPSSVSTMPLNPGQKPSMKQI</sequence>
<evidence type="ECO:0000256" key="6">
    <source>
        <dbReference type="SAM" id="MobiDB-lite"/>
    </source>
</evidence>
<dbReference type="AlphaFoldDB" id="A0A0F4ZKK7"/>
<feature type="region of interest" description="Disordered" evidence="6">
    <location>
        <begin position="356"/>
        <end position="396"/>
    </location>
</feature>
<evidence type="ECO:0000256" key="7">
    <source>
        <dbReference type="SAM" id="Phobius"/>
    </source>
</evidence>
<evidence type="ECO:0000256" key="2">
    <source>
        <dbReference type="ARBA" id="ARBA00022692"/>
    </source>
</evidence>
<organism evidence="9 10">
    <name type="scientific">Thielaviopsis punctulata</name>
    <dbReference type="NCBI Taxonomy" id="72032"/>
    <lineage>
        <taxon>Eukaryota</taxon>
        <taxon>Fungi</taxon>
        <taxon>Dikarya</taxon>
        <taxon>Ascomycota</taxon>
        <taxon>Pezizomycotina</taxon>
        <taxon>Sordariomycetes</taxon>
        <taxon>Hypocreomycetidae</taxon>
        <taxon>Microascales</taxon>
        <taxon>Ceratocystidaceae</taxon>
        <taxon>Thielaviopsis</taxon>
    </lineage>
</organism>
<feature type="transmembrane region" description="Helical" evidence="7">
    <location>
        <begin position="205"/>
        <end position="227"/>
    </location>
</feature>
<gene>
    <name evidence="9" type="ORF">TD95_004591</name>
</gene>
<feature type="transmembrane region" description="Helical" evidence="7">
    <location>
        <begin position="277"/>
        <end position="301"/>
    </location>
</feature>
<dbReference type="Pfam" id="PF20684">
    <property type="entry name" value="Fung_rhodopsin"/>
    <property type="match status" value="1"/>
</dbReference>
<reference evidence="9 10" key="1">
    <citation type="submission" date="2015-03" db="EMBL/GenBank/DDBJ databases">
        <authorList>
            <person name="Radwan O."/>
            <person name="Al-Naeli F.A."/>
            <person name="Rendon G.A."/>
            <person name="Fields C."/>
        </authorList>
    </citation>
    <scope>NUCLEOTIDE SEQUENCE [LARGE SCALE GENOMIC DNA]</scope>
    <source>
        <strain evidence="9">CR-DP1</strain>
    </source>
</reference>
<feature type="transmembrane region" description="Helical" evidence="7">
    <location>
        <begin position="50"/>
        <end position="69"/>
    </location>
</feature>
<evidence type="ECO:0000256" key="4">
    <source>
        <dbReference type="ARBA" id="ARBA00023136"/>
    </source>
</evidence>
<keyword evidence="3 7" id="KW-1133">Transmembrane helix</keyword>
<keyword evidence="2 7" id="KW-0812">Transmembrane</keyword>
<evidence type="ECO:0000259" key="8">
    <source>
        <dbReference type="Pfam" id="PF20684"/>
    </source>
</evidence>
<dbReference type="OrthoDB" id="5417887at2759"/>
<accession>A0A0F4ZKK7</accession>
<feature type="transmembrane region" description="Helical" evidence="7">
    <location>
        <begin position="119"/>
        <end position="138"/>
    </location>
</feature>
<feature type="compositionally biased region" description="Polar residues" evidence="6">
    <location>
        <begin position="369"/>
        <end position="384"/>
    </location>
</feature>
<dbReference type="Proteomes" id="UP000033483">
    <property type="component" value="Unassembled WGS sequence"/>
</dbReference>
<name>A0A0F4ZKK7_9PEZI</name>
<comment type="subcellular location">
    <subcellularLocation>
        <location evidence="1">Membrane</location>
        <topology evidence="1">Multi-pass membrane protein</topology>
    </subcellularLocation>
</comment>
<evidence type="ECO:0000256" key="1">
    <source>
        <dbReference type="ARBA" id="ARBA00004141"/>
    </source>
</evidence>
<keyword evidence="10" id="KW-1185">Reference proteome</keyword>
<comment type="caution">
    <text evidence="9">The sequence shown here is derived from an EMBL/GenBank/DDBJ whole genome shotgun (WGS) entry which is preliminary data.</text>
</comment>
<dbReference type="EMBL" id="LAEV01000090">
    <property type="protein sequence ID" value="KKA31077.1"/>
    <property type="molecule type" value="Genomic_DNA"/>
</dbReference>
<evidence type="ECO:0000256" key="3">
    <source>
        <dbReference type="ARBA" id="ARBA00022989"/>
    </source>
</evidence>
<evidence type="ECO:0000313" key="10">
    <source>
        <dbReference type="Proteomes" id="UP000033483"/>
    </source>
</evidence>
<dbReference type="InterPro" id="IPR049326">
    <property type="entry name" value="Rhodopsin_dom_fungi"/>
</dbReference>
<feature type="domain" description="Rhodopsin" evidence="8">
    <location>
        <begin position="65"/>
        <end position="302"/>
    </location>
</feature>
<keyword evidence="4 7" id="KW-0472">Membrane</keyword>
<evidence type="ECO:0000256" key="5">
    <source>
        <dbReference type="ARBA" id="ARBA00038359"/>
    </source>
</evidence>
<proteinExistence type="inferred from homology"/>
<feature type="transmembrane region" description="Helical" evidence="7">
    <location>
        <begin position="239"/>
        <end position="257"/>
    </location>
</feature>
<dbReference type="PANTHER" id="PTHR33048:SF42">
    <property type="entry name" value="INTEGRAL MEMBRANE PROTEIN"/>
    <property type="match status" value="1"/>
</dbReference>
<comment type="similarity">
    <text evidence="5">Belongs to the SAT4 family.</text>
</comment>
<feature type="compositionally biased region" description="Polar residues" evidence="6">
    <location>
        <begin position="321"/>
        <end position="337"/>
    </location>
</feature>
<protein>
    <recommendedName>
        <fullName evidence="8">Rhodopsin domain-containing protein</fullName>
    </recommendedName>
</protein>
<feature type="transmembrane region" description="Helical" evidence="7">
    <location>
        <begin position="81"/>
        <end position="107"/>
    </location>
</feature>
<feature type="transmembrane region" description="Helical" evidence="7">
    <location>
        <begin position="158"/>
        <end position="179"/>
    </location>
</feature>